<dbReference type="Gene3D" id="2.60.40.10">
    <property type="entry name" value="Immunoglobulins"/>
    <property type="match status" value="1"/>
</dbReference>
<feature type="compositionally biased region" description="Basic and acidic residues" evidence="1">
    <location>
        <begin position="225"/>
        <end position="237"/>
    </location>
</feature>
<evidence type="ECO:0000313" key="4">
    <source>
        <dbReference type="Proteomes" id="UP001497382"/>
    </source>
</evidence>
<evidence type="ECO:0000313" key="3">
    <source>
        <dbReference type="EMBL" id="CAL1279080.1"/>
    </source>
</evidence>
<dbReference type="Proteomes" id="UP001497382">
    <property type="component" value="Unassembled WGS sequence"/>
</dbReference>
<dbReference type="InterPro" id="IPR013783">
    <property type="entry name" value="Ig-like_fold"/>
</dbReference>
<organism evidence="3 4">
    <name type="scientific">Larinioides sclopetarius</name>
    <dbReference type="NCBI Taxonomy" id="280406"/>
    <lineage>
        <taxon>Eukaryota</taxon>
        <taxon>Metazoa</taxon>
        <taxon>Ecdysozoa</taxon>
        <taxon>Arthropoda</taxon>
        <taxon>Chelicerata</taxon>
        <taxon>Arachnida</taxon>
        <taxon>Araneae</taxon>
        <taxon>Araneomorphae</taxon>
        <taxon>Entelegynae</taxon>
        <taxon>Araneoidea</taxon>
        <taxon>Araneidae</taxon>
        <taxon>Larinioides</taxon>
    </lineage>
</organism>
<keyword evidence="2" id="KW-1133">Transmembrane helix</keyword>
<sequence>MNTIICLPSSNYFFNSHRQSTRMPSFAPTGHVSTRIFQDELPLQNLLDIKVLPKSVHGSPVSHSFLDSNVPSIIFTKIFQNEQLLQQLNRKEAVVENVPHQREKRGIVLIDEDFNVPPEAGVKQGWGNGDFDKNTTKSDKKNIEMISTEEGSGQIGEDFSTSTIHNTTPEQLQMSTDKIKVTPTKEYDKISTSEHSDKATATSEHADKMVSTSEHSDKATATSEHANKEKSSTEYTDKITSTTEDIEGSGEISVPITEEPEKQDEKSTIAVCLKRICNSDDLLLSPGITRKVPEGTNLTLSCSSVNSSVHGLLKLYKYNDSDSPLLQESVKEENLNFDIPLSQRHHSGTYMCLKFTEESCCHQQLDITVYEVPNYKTHLIIVGLIAAISLFTCILLGIYRSFKTKNYEVQMELQNMEKPVLF</sequence>
<keyword evidence="4" id="KW-1185">Reference proteome</keyword>
<evidence type="ECO:0000256" key="2">
    <source>
        <dbReference type="SAM" id="Phobius"/>
    </source>
</evidence>
<evidence type="ECO:0000256" key="1">
    <source>
        <dbReference type="SAM" id="MobiDB-lite"/>
    </source>
</evidence>
<name>A0AAV2A4X1_9ARAC</name>
<proteinExistence type="predicted"/>
<dbReference type="SUPFAM" id="SSF48726">
    <property type="entry name" value="Immunoglobulin"/>
    <property type="match status" value="1"/>
</dbReference>
<dbReference type="EMBL" id="CAXIEN010000118">
    <property type="protein sequence ID" value="CAL1279080.1"/>
    <property type="molecule type" value="Genomic_DNA"/>
</dbReference>
<reference evidence="3 4" key="1">
    <citation type="submission" date="2024-04" db="EMBL/GenBank/DDBJ databases">
        <authorList>
            <person name="Rising A."/>
            <person name="Reimegard J."/>
            <person name="Sonavane S."/>
            <person name="Akerstrom W."/>
            <person name="Nylinder S."/>
            <person name="Hedman E."/>
            <person name="Kallberg Y."/>
        </authorList>
    </citation>
    <scope>NUCLEOTIDE SEQUENCE [LARGE SCALE GENOMIC DNA]</scope>
</reference>
<feature type="transmembrane region" description="Helical" evidence="2">
    <location>
        <begin position="379"/>
        <end position="399"/>
    </location>
</feature>
<keyword evidence="2" id="KW-0472">Membrane</keyword>
<gene>
    <name evidence="3" type="ORF">LARSCL_LOCUS10138</name>
</gene>
<accession>A0AAV2A4X1</accession>
<comment type="caution">
    <text evidence="3">The sequence shown here is derived from an EMBL/GenBank/DDBJ whole genome shotgun (WGS) entry which is preliminary data.</text>
</comment>
<dbReference type="AlphaFoldDB" id="A0AAV2A4X1"/>
<keyword evidence="2" id="KW-0812">Transmembrane</keyword>
<evidence type="ECO:0008006" key="5">
    <source>
        <dbReference type="Google" id="ProtNLM"/>
    </source>
</evidence>
<feature type="compositionally biased region" description="Basic and acidic residues" evidence="1">
    <location>
        <begin position="181"/>
        <end position="218"/>
    </location>
</feature>
<dbReference type="InterPro" id="IPR036179">
    <property type="entry name" value="Ig-like_dom_sf"/>
</dbReference>
<protein>
    <recommendedName>
        <fullName evidence="5">Ig-like domain-containing protein</fullName>
    </recommendedName>
</protein>
<feature type="region of interest" description="Disordered" evidence="1">
    <location>
        <begin position="181"/>
        <end position="247"/>
    </location>
</feature>